<dbReference type="OrthoDB" id="3257095at2759"/>
<dbReference type="PANTHER" id="PTHR45649:SF26">
    <property type="entry name" value="OS04G0435100 PROTEIN"/>
    <property type="match status" value="1"/>
</dbReference>
<keyword evidence="10" id="KW-1185">Reference proteome</keyword>
<dbReference type="Pfam" id="PF13520">
    <property type="entry name" value="AA_permease_2"/>
    <property type="match status" value="1"/>
</dbReference>
<feature type="transmembrane region" description="Helical" evidence="7">
    <location>
        <begin position="215"/>
        <end position="237"/>
    </location>
</feature>
<dbReference type="PANTHER" id="PTHR45649">
    <property type="entry name" value="AMINO-ACID PERMEASE BAT1"/>
    <property type="match status" value="1"/>
</dbReference>
<dbReference type="InterPro" id="IPR004840">
    <property type="entry name" value="Amino_acid_permease_CS"/>
</dbReference>
<reference evidence="9" key="3">
    <citation type="submission" date="2020-12" db="UniProtKB">
        <authorList>
            <consortium name="EnsemblPlants"/>
        </authorList>
    </citation>
    <scope>IDENTIFICATION</scope>
</reference>
<dbReference type="STRING" id="3218.A0A2K1L2I6"/>
<dbReference type="EnsemblPlants" id="Pp3c2_21360V3.4">
    <property type="protein sequence ID" value="Pp3c2_21360V3.4"/>
    <property type="gene ID" value="Pp3c2_21360"/>
</dbReference>
<evidence type="ECO:0000256" key="2">
    <source>
        <dbReference type="ARBA" id="ARBA00022448"/>
    </source>
</evidence>
<feature type="transmembrane region" description="Helical" evidence="7">
    <location>
        <begin position="172"/>
        <end position="195"/>
    </location>
</feature>
<dbReference type="GO" id="GO:0015812">
    <property type="term" value="P:gamma-aminobutyric acid transport"/>
    <property type="evidence" value="ECO:0000318"/>
    <property type="project" value="GO_Central"/>
</dbReference>
<evidence type="ECO:0000313" key="10">
    <source>
        <dbReference type="Proteomes" id="UP000006727"/>
    </source>
</evidence>
<keyword evidence="3 7" id="KW-0812">Transmembrane</keyword>
<organism evidence="8">
    <name type="scientific">Physcomitrium patens</name>
    <name type="common">Spreading-leaved earth moss</name>
    <name type="synonym">Physcomitrella patens</name>
    <dbReference type="NCBI Taxonomy" id="3218"/>
    <lineage>
        <taxon>Eukaryota</taxon>
        <taxon>Viridiplantae</taxon>
        <taxon>Streptophyta</taxon>
        <taxon>Embryophyta</taxon>
        <taxon>Bryophyta</taxon>
        <taxon>Bryophytina</taxon>
        <taxon>Bryopsida</taxon>
        <taxon>Funariidae</taxon>
        <taxon>Funariales</taxon>
        <taxon>Funariaceae</taxon>
        <taxon>Physcomitrium</taxon>
    </lineage>
</organism>
<evidence type="ECO:0000256" key="5">
    <source>
        <dbReference type="ARBA" id="ARBA00023136"/>
    </source>
</evidence>
<evidence type="ECO:0000313" key="9">
    <source>
        <dbReference type="EnsemblPlants" id="Pp3c2_21360V3.1"/>
    </source>
</evidence>
<dbReference type="EnsemblPlants" id="Pp3c2_21360V3.1">
    <property type="protein sequence ID" value="Pp3c2_21360V3.1"/>
    <property type="gene ID" value="Pp3c2_21360"/>
</dbReference>
<keyword evidence="5 7" id="KW-0472">Membrane</keyword>
<reference evidence="8 10" key="1">
    <citation type="journal article" date="2008" name="Science">
        <title>The Physcomitrella genome reveals evolutionary insights into the conquest of land by plants.</title>
        <authorList>
            <person name="Rensing S."/>
            <person name="Lang D."/>
            <person name="Zimmer A."/>
            <person name="Terry A."/>
            <person name="Salamov A."/>
            <person name="Shapiro H."/>
            <person name="Nishiyama T."/>
            <person name="Perroud P.-F."/>
            <person name="Lindquist E."/>
            <person name="Kamisugi Y."/>
            <person name="Tanahashi T."/>
            <person name="Sakakibara K."/>
            <person name="Fujita T."/>
            <person name="Oishi K."/>
            <person name="Shin-I T."/>
            <person name="Kuroki Y."/>
            <person name="Toyoda A."/>
            <person name="Suzuki Y."/>
            <person name="Hashimoto A."/>
            <person name="Yamaguchi K."/>
            <person name="Sugano A."/>
            <person name="Kohara Y."/>
            <person name="Fujiyama A."/>
            <person name="Anterola A."/>
            <person name="Aoki S."/>
            <person name="Ashton N."/>
            <person name="Barbazuk W.B."/>
            <person name="Barker E."/>
            <person name="Bennetzen J."/>
            <person name="Bezanilla M."/>
            <person name="Blankenship R."/>
            <person name="Cho S.H."/>
            <person name="Dutcher S."/>
            <person name="Estelle M."/>
            <person name="Fawcett J.A."/>
            <person name="Gundlach H."/>
            <person name="Hanada K."/>
            <person name="Heyl A."/>
            <person name="Hicks K.A."/>
            <person name="Hugh J."/>
            <person name="Lohr M."/>
            <person name="Mayer K."/>
            <person name="Melkozernov A."/>
            <person name="Murata T."/>
            <person name="Nelson D."/>
            <person name="Pils B."/>
            <person name="Prigge M."/>
            <person name="Reiss B."/>
            <person name="Renner T."/>
            <person name="Rombauts S."/>
            <person name="Rushton P."/>
            <person name="Sanderfoot A."/>
            <person name="Schween G."/>
            <person name="Shiu S.-H."/>
            <person name="Stueber K."/>
            <person name="Theodoulou F.L."/>
            <person name="Tu H."/>
            <person name="Van de Peer Y."/>
            <person name="Verrier P.J."/>
            <person name="Waters E."/>
            <person name="Wood A."/>
            <person name="Yang L."/>
            <person name="Cove D."/>
            <person name="Cuming A."/>
            <person name="Hasebe M."/>
            <person name="Lucas S."/>
            <person name="Mishler D.B."/>
            <person name="Reski R."/>
            <person name="Grigoriev I."/>
            <person name="Quatrano R.S."/>
            <person name="Boore J.L."/>
        </authorList>
    </citation>
    <scope>NUCLEOTIDE SEQUENCE [LARGE SCALE GENOMIC DNA]</scope>
    <source>
        <strain evidence="9 10">cv. Gransden 2004</strain>
    </source>
</reference>
<feature type="region of interest" description="Disordered" evidence="6">
    <location>
        <begin position="1"/>
        <end position="23"/>
    </location>
</feature>
<dbReference type="GO" id="GO:0016020">
    <property type="term" value="C:membrane"/>
    <property type="evidence" value="ECO:0007669"/>
    <property type="project" value="UniProtKB-SubCell"/>
</dbReference>
<proteinExistence type="predicted"/>
<evidence type="ECO:0000256" key="1">
    <source>
        <dbReference type="ARBA" id="ARBA00004141"/>
    </source>
</evidence>
<keyword evidence="4 7" id="KW-1133">Transmembrane helix</keyword>
<evidence type="ECO:0000256" key="3">
    <source>
        <dbReference type="ARBA" id="ARBA00022692"/>
    </source>
</evidence>
<gene>
    <name evidence="9" type="primary">LOC112274760</name>
    <name evidence="8" type="ORF">PHYPA_003030</name>
</gene>
<feature type="transmembrane region" description="Helical" evidence="7">
    <location>
        <begin position="333"/>
        <end position="357"/>
    </location>
</feature>
<keyword evidence="2" id="KW-0813">Transport</keyword>
<feature type="transmembrane region" description="Helical" evidence="7">
    <location>
        <begin position="544"/>
        <end position="562"/>
    </location>
</feature>
<dbReference type="InterPro" id="IPR002293">
    <property type="entry name" value="AA/rel_permease1"/>
</dbReference>
<name>A0A2K1L2I6_PHYPA</name>
<reference evidence="8 10" key="2">
    <citation type="journal article" date="2018" name="Plant J.">
        <title>The Physcomitrella patens chromosome-scale assembly reveals moss genome structure and evolution.</title>
        <authorList>
            <person name="Lang D."/>
            <person name="Ullrich K.K."/>
            <person name="Murat F."/>
            <person name="Fuchs J."/>
            <person name="Jenkins J."/>
            <person name="Haas F.B."/>
            <person name="Piednoel M."/>
            <person name="Gundlach H."/>
            <person name="Van Bel M."/>
            <person name="Meyberg R."/>
            <person name="Vives C."/>
            <person name="Morata J."/>
            <person name="Symeonidi A."/>
            <person name="Hiss M."/>
            <person name="Muchero W."/>
            <person name="Kamisugi Y."/>
            <person name="Saleh O."/>
            <person name="Blanc G."/>
            <person name="Decker E.L."/>
            <person name="van Gessel N."/>
            <person name="Grimwood J."/>
            <person name="Hayes R.D."/>
            <person name="Graham S.W."/>
            <person name="Gunter L.E."/>
            <person name="McDaniel S.F."/>
            <person name="Hoernstein S.N.W."/>
            <person name="Larsson A."/>
            <person name="Li F.W."/>
            <person name="Perroud P.F."/>
            <person name="Phillips J."/>
            <person name="Ranjan P."/>
            <person name="Rokshar D.S."/>
            <person name="Rothfels C.J."/>
            <person name="Schneider L."/>
            <person name="Shu S."/>
            <person name="Stevenson D.W."/>
            <person name="Thummler F."/>
            <person name="Tillich M."/>
            <person name="Villarreal Aguilar J.C."/>
            <person name="Widiez T."/>
            <person name="Wong G.K."/>
            <person name="Wymore A."/>
            <person name="Zhang Y."/>
            <person name="Zimmer A.D."/>
            <person name="Quatrano R.S."/>
            <person name="Mayer K.F.X."/>
            <person name="Goodstein D."/>
            <person name="Casacuberta J.M."/>
            <person name="Vandepoele K."/>
            <person name="Reski R."/>
            <person name="Cuming A.C."/>
            <person name="Tuskan G.A."/>
            <person name="Maumus F."/>
            <person name="Salse J."/>
            <person name="Schmutz J."/>
            <person name="Rensing S.A."/>
        </authorList>
    </citation>
    <scope>NUCLEOTIDE SEQUENCE [LARGE SCALE GENOMIC DNA]</scope>
    <source>
        <strain evidence="9 10">cv. Gransden 2004</strain>
    </source>
</reference>
<feature type="transmembrane region" description="Helical" evidence="7">
    <location>
        <begin position="127"/>
        <end position="160"/>
    </location>
</feature>
<dbReference type="EMBL" id="ABEU02000002">
    <property type="protein sequence ID" value="PNR60237.1"/>
    <property type="molecule type" value="Genomic_DNA"/>
</dbReference>
<accession>A0A2K1L2I6</accession>
<dbReference type="KEGG" id="ppp:112274760"/>
<feature type="transmembrane region" description="Helical" evidence="7">
    <location>
        <begin position="512"/>
        <end position="532"/>
    </location>
</feature>
<evidence type="ECO:0000256" key="7">
    <source>
        <dbReference type="SAM" id="Phobius"/>
    </source>
</evidence>
<dbReference type="PROSITE" id="PS00218">
    <property type="entry name" value="AMINO_ACID_PERMEASE_1"/>
    <property type="match status" value="1"/>
</dbReference>
<feature type="transmembrane region" description="Helical" evidence="7">
    <location>
        <begin position="290"/>
        <end position="312"/>
    </location>
</feature>
<dbReference type="Gene3D" id="1.20.1740.10">
    <property type="entry name" value="Amino acid/polyamine transporter I"/>
    <property type="match status" value="1"/>
</dbReference>
<dbReference type="Gramene" id="Pp3c2_21360V3.1">
    <property type="protein sequence ID" value="Pp3c2_21360V3.1"/>
    <property type="gene ID" value="Pp3c2_21360"/>
</dbReference>
<feature type="transmembrane region" description="Helical" evidence="7">
    <location>
        <begin position="244"/>
        <end position="270"/>
    </location>
</feature>
<protein>
    <submittedName>
        <fullName evidence="8 9">Uncharacterized protein</fullName>
    </submittedName>
</protein>
<feature type="transmembrane region" description="Helical" evidence="7">
    <location>
        <begin position="394"/>
        <end position="423"/>
    </location>
</feature>
<dbReference type="RefSeq" id="XP_024360270.1">
    <property type="nucleotide sequence ID" value="XM_024504502.2"/>
</dbReference>
<feature type="transmembrane region" description="Helical" evidence="7">
    <location>
        <begin position="470"/>
        <end position="491"/>
    </location>
</feature>
<evidence type="ECO:0000256" key="6">
    <source>
        <dbReference type="SAM" id="MobiDB-lite"/>
    </source>
</evidence>
<dbReference type="PIRSF" id="PIRSF006060">
    <property type="entry name" value="AA_transporter"/>
    <property type="match status" value="1"/>
</dbReference>
<dbReference type="AlphaFoldDB" id="A0A2K1L2I6"/>
<dbReference type="Gramene" id="Pp3c2_21360V3.4">
    <property type="protein sequence ID" value="Pp3c2_21360V3.4"/>
    <property type="gene ID" value="Pp3c2_21360"/>
</dbReference>
<sequence>MHHHCSTSLSSSGTDSKLENRDIVLDEEERPLLTATSGRDGTIHDAMSISNYVPCKSKSAMRGPTEAEIEVDPGERRLNELGYKQELRREMTLFKCLAIAFSTMSLFTGIVPLFGSSFMYAGPAGIVWGWVVVTFFTWFVGLAMAEICSSFPTTGSLYFWAAHLSGPKWGPLASWICAWLEAIGLIAGIGTQAYAGTQTLQNIILLSTGTNKNGGYFAPRSVFLAIYIGLCLTWAVLNSFALNLIALIDIVSMWWQVVGGTLIIIIVPFIAPSTQPASYVFTNIEISSAVTGITSPVYSVLLSWLVSQYSLYGYDAAAHLTEETKNADINGPLAILSSIGMISVFGWAFILALIFSIQDPHYLYDVTNETAGRFVPAQILYDAFYGRYQSGTGAIILLIIMWASFFFAGLSITTSAARVVYALSRDGGMPYSRLLRKIDRRVQVPVNAVWFCCAFAILLGIPILKLDVVFTAITSICTIGWVGGYAVPIFARMIIKSENFKPGPFHLGQASRWVCLIAFMWICYTCVIFLLPTSYPIRLETFNYAPVALGVVLSIIMGWWMLDARRWFQGPVREIFS</sequence>
<feature type="transmembrane region" description="Helical" evidence="7">
    <location>
        <begin position="444"/>
        <end position="464"/>
    </location>
</feature>
<dbReference type="GeneID" id="112274760"/>
<evidence type="ECO:0000256" key="4">
    <source>
        <dbReference type="ARBA" id="ARBA00022989"/>
    </source>
</evidence>
<evidence type="ECO:0000313" key="8">
    <source>
        <dbReference type="EMBL" id="PNR60237.1"/>
    </source>
</evidence>
<feature type="transmembrane region" description="Helical" evidence="7">
    <location>
        <begin position="93"/>
        <end position="115"/>
    </location>
</feature>
<dbReference type="Proteomes" id="UP000006727">
    <property type="component" value="Chromosome 2"/>
</dbReference>
<dbReference type="GO" id="GO:0015185">
    <property type="term" value="F:gamma-aminobutyric acid transmembrane transporter activity"/>
    <property type="evidence" value="ECO:0000318"/>
    <property type="project" value="GO_Central"/>
</dbReference>
<feature type="compositionally biased region" description="Low complexity" evidence="6">
    <location>
        <begin position="1"/>
        <end position="15"/>
    </location>
</feature>
<dbReference type="PaxDb" id="3218-PP1S165_129V6.1"/>
<comment type="subcellular location">
    <subcellularLocation>
        <location evidence="1">Membrane</location>
        <topology evidence="1">Multi-pass membrane protein</topology>
    </subcellularLocation>
</comment>